<dbReference type="GeneID" id="94196520"/>
<organism evidence="1 2">
    <name type="scientific">Babesia caballi</name>
    <dbReference type="NCBI Taxonomy" id="5871"/>
    <lineage>
        <taxon>Eukaryota</taxon>
        <taxon>Sar</taxon>
        <taxon>Alveolata</taxon>
        <taxon>Apicomplexa</taxon>
        <taxon>Aconoidasida</taxon>
        <taxon>Piroplasmida</taxon>
        <taxon>Babesiidae</taxon>
        <taxon>Babesia</taxon>
    </lineage>
</organism>
<name>A0AAV4M2J6_BABCB</name>
<dbReference type="GO" id="GO:0004519">
    <property type="term" value="F:endonuclease activity"/>
    <property type="evidence" value="ECO:0007669"/>
    <property type="project" value="UniProtKB-KW"/>
</dbReference>
<protein>
    <submittedName>
        <fullName evidence="1">Restriction endonuclease subunit S</fullName>
    </submittedName>
</protein>
<keyword evidence="1" id="KW-0378">Hydrolase</keyword>
<comment type="caution">
    <text evidence="1">The sequence shown here is derived from an EMBL/GenBank/DDBJ whole genome shotgun (WGS) entry which is preliminary data.</text>
</comment>
<gene>
    <name evidence="1" type="ORF">BcabD6B2_44740</name>
</gene>
<sequence>MRFEGVEARQVVDVVQGLLGQGQALADILPTRVGVGAAHGETHVAEKRAELVTLHTNGAGHVVGRFADGGQRTQPGVVQGSYADEDLRAQPLVGVTRVGPVGGAVVGRNVVTTRLEPTGEILNSAREAVDHFSDVVGSETLVDDDIGGLVRLRRPEKITPAALVVAVGVVVALQDAVDGFKLHELGLLEELLDDGLHLFHKCELSRFRRVPVEQVVDGSAE</sequence>
<keyword evidence="1" id="KW-0255">Endonuclease</keyword>
<dbReference type="RefSeq" id="XP_067717108.1">
    <property type="nucleotide sequence ID" value="XM_067861007.1"/>
</dbReference>
<keyword evidence="1" id="KW-0540">Nuclease</keyword>
<proteinExistence type="predicted"/>
<dbReference type="EMBL" id="BPLF01000004">
    <property type="protein sequence ID" value="GIX65039.1"/>
    <property type="molecule type" value="Genomic_DNA"/>
</dbReference>
<dbReference type="Proteomes" id="UP001497744">
    <property type="component" value="Unassembled WGS sequence"/>
</dbReference>
<accession>A0AAV4M2J6</accession>
<dbReference type="AlphaFoldDB" id="A0AAV4M2J6"/>
<evidence type="ECO:0000313" key="2">
    <source>
        <dbReference type="Proteomes" id="UP001497744"/>
    </source>
</evidence>
<reference evidence="1 2" key="1">
    <citation type="submission" date="2021-06" db="EMBL/GenBank/DDBJ databases">
        <title>Genome sequence of Babesia caballi.</title>
        <authorList>
            <person name="Yamagishi J."/>
            <person name="Kidaka T."/>
            <person name="Ochi A."/>
        </authorList>
    </citation>
    <scope>NUCLEOTIDE SEQUENCE [LARGE SCALE GENOMIC DNA]</scope>
    <source>
        <strain evidence="1">USDA-D6B2</strain>
    </source>
</reference>
<evidence type="ECO:0000313" key="1">
    <source>
        <dbReference type="EMBL" id="GIX65039.1"/>
    </source>
</evidence>
<keyword evidence="2" id="KW-1185">Reference proteome</keyword>